<organism evidence="2 3">
    <name type="scientific">Chloroflexus islandicus</name>
    <dbReference type="NCBI Taxonomy" id="1707952"/>
    <lineage>
        <taxon>Bacteria</taxon>
        <taxon>Bacillati</taxon>
        <taxon>Chloroflexota</taxon>
        <taxon>Chloroflexia</taxon>
        <taxon>Chloroflexales</taxon>
        <taxon>Chloroflexineae</taxon>
        <taxon>Chloroflexaceae</taxon>
        <taxon>Chloroflexus</taxon>
    </lineage>
</organism>
<keyword evidence="1" id="KW-0175">Coiled coil</keyword>
<evidence type="ECO:0000313" key="3">
    <source>
        <dbReference type="Proteomes" id="UP000078287"/>
    </source>
</evidence>
<gene>
    <name evidence="2" type="ORF">A6A03_06725</name>
</gene>
<protein>
    <submittedName>
        <fullName evidence="2">Uncharacterized protein</fullName>
    </submittedName>
</protein>
<feature type="coiled-coil region" evidence="1">
    <location>
        <begin position="7"/>
        <end position="34"/>
    </location>
</feature>
<evidence type="ECO:0000313" key="2">
    <source>
        <dbReference type="EMBL" id="OAN49746.1"/>
    </source>
</evidence>
<name>A0A178MM54_9CHLR</name>
<sequence>MNLDAELHALRREIEQLRAEVNALRRCYEQWCAERQPGQLSADRRAAFTELGKTQLKTTLSNERQHGHRYHTLAELAEAIGLSNATLSRKLHGKEPLLPADVKRIVRQLLIWGRLDSRMRPRHSLDERE</sequence>
<reference evidence="2 3" key="1">
    <citation type="submission" date="2016-04" db="EMBL/GenBank/DDBJ databases">
        <title>Chloroflexus islandicus sp. nov., a thermophilic filamentous anoxygenic phototrophic bacterium from geyser Strokkur (Iceland).</title>
        <authorList>
            <person name="Gaisin V.A."/>
            <person name="Kalashnikov A.M."/>
            <person name="Sukhacheva M.V."/>
            <person name="Grouzdev D.S."/>
            <person name="Ivanov T.M."/>
            <person name="Kuznetsov B."/>
            <person name="Gorlenko V.M."/>
        </authorList>
    </citation>
    <scope>NUCLEOTIDE SEQUENCE [LARGE SCALE GENOMIC DNA]</scope>
    <source>
        <strain evidence="3">isl-2</strain>
    </source>
</reference>
<dbReference type="AlphaFoldDB" id="A0A178MM54"/>
<accession>A0A178MM54</accession>
<dbReference type="RefSeq" id="WP_066782508.1">
    <property type="nucleotide sequence ID" value="NZ_LWQS01000011.1"/>
</dbReference>
<comment type="caution">
    <text evidence="2">The sequence shown here is derived from an EMBL/GenBank/DDBJ whole genome shotgun (WGS) entry which is preliminary data.</text>
</comment>
<evidence type="ECO:0000256" key="1">
    <source>
        <dbReference type="SAM" id="Coils"/>
    </source>
</evidence>
<dbReference type="Proteomes" id="UP000078287">
    <property type="component" value="Unassembled WGS sequence"/>
</dbReference>
<dbReference type="STRING" id="1707952.A6A03_06725"/>
<keyword evidence="3" id="KW-1185">Reference proteome</keyword>
<dbReference type="EMBL" id="LWQS01000011">
    <property type="protein sequence ID" value="OAN49746.1"/>
    <property type="molecule type" value="Genomic_DNA"/>
</dbReference>
<proteinExistence type="predicted"/>